<dbReference type="Proteomes" id="UP001596506">
    <property type="component" value="Unassembled WGS sequence"/>
</dbReference>
<protein>
    <recommendedName>
        <fullName evidence="4">DUF4148 domain-containing protein</fullName>
    </recommendedName>
</protein>
<evidence type="ECO:0000313" key="2">
    <source>
        <dbReference type="EMBL" id="MFC7296502.1"/>
    </source>
</evidence>
<keyword evidence="1" id="KW-0732">Signal</keyword>
<name>A0ABW2J003_9GAMM</name>
<evidence type="ECO:0000313" key="3">
    <source>
        <dbReference type="Proteomes" id="UP001596506"/>
    </source>
</evidence>
<proteinExistence type="predicted"/>
<feature type="signal peptide" evidence="1">
    <location>
        <begin position="1"/>
        <end position="19"/>
    </location>
</feature>
<evidence type="ECO:0000256" key="1">
    <source>
        <dbReference type="SAM" id="SignalP"/>
    </source>
</evidence>
<comment type="caution">
    <text evidence="2">The sequence shown here is derived from an EMBL/GenBank/DDBJ whole genome shotgun (WGS) entry which is preliminary data.</text>
</comment>
<keyword evidence="3" id="KW-1185">Reference proteome</keyword>
<dbReference type="RefSeq" id="WP_100689969.1">
    <property type="nucleotide sequence ID" value="NZ_JBHTBD010000012.1"/>
</dbReference>
<gene>
    <name evidence="2" type="ORF">ACFQQA_17420</name>
</gene>
<organism evidence="2 3">
    <name type="scientific">Marinobacter aromaticivorans</name>
    <dbReference type="NCBI Taxonomy" id="1494078"/>
    <lineage>
        <taxon>Bacteria</taxon>
        <taxon>Pseudomonadati</taxon>
        <taxon>Pseudomonadota</taxon>
        <taxon>Gammaproteobacteria</taxon>
        <taxon>Pseudomonadales</taxon>
        <taxon>Marinobacteraceae</taxon>
        <taxon>Marinobacter</taxon>
    </lineage>
</organism>
<reference evidence="3" key="1">
    <citation type="journal article" date="2019" name="Int. J. Syst. Evol. Microbiol.">
        <title>The Global Catalogue of Microorganisms (GCM) 10K type strain sequencing project: providing services to taxonomists for standard genome sequencing and annotation.</title>
        <authorList>
            <consortium name="The Broad Institute Genomics Platform"/>
            <consortium name="The Broad Institute Genome Sequencing Center for Infectious Disease"/>
            <person name="Wu L."/>
            <person name="Ma J."/>
        </authorList>
    </citation>
    <scope>NUCLEOTIDE SEQUENCE [LARGE SCALE GENOMIC DNA]</scope>
    <source>
        <strain evidence="3">CCUG 60559</strain>
    </source>
</reference>
<evidence type="ECO:0008006" key="4">
    <source>
        <dbReference type="Google" id="ProtNLM"/>
    </source>
</evidence>
<feature type="chain" id="PRO_5046872342" description="DUF4148 domain-containing protein" evidence="1">
    <location>
        <begin position="20"/>
        <end position="108"/>
    </location>
</feature>
<accession>A0ABW2J003</accession>
<sequence length="108" mass="12303">MKKSILFLAVVTFSTAAFAGNIPESRSGNPIHDNMKSMQKNMNSMHNGMNIETTQTDILKNKDMQRLHKRMTLDGMSESGMEARLDMMEKKGIAYHRVLEKKENSTPR</sequence>
<dbReference type="EMBL" id="JBHTBD010000012">
    <property type="protein sequence ID" value="MFC7296502.1"/>
    <property type="molecule type" value="Genomic_DNA"/>
</dbReference>